<dbReference type="Proteomes" id="UP000000815">
    <property type="component" value="Chromosome"/>
</dbReference>
<evidence type="ECO:0000313" key="2">
    <source>
        <dbReference type="Proteomes" id="UP000000815"/>
    </source>
</evidence>
<protein>
    <submittedName>
        <fullName evidence="1">Uncharacterized protein</fullName>
    </submittedName>
</protein>
<reference evidence="1 2" key="1">
    <citation type="journal article" date="2001" name="Nature">
        <title>Genome sequence of Yersinia pestis, the causative agent of plague.</title>
        <authorList>
            <person name="Parkhill J."/>
            <person name="Wren B.W."/>
            <person name="Thomson N.R."/>
            <person name="Titball R.W."/>
            <person name="Holden M.T.G."/>
            <person name="Prentice M.B."/>
            <person name="Sebaihia M."/>
            <person name="James K.D."/>
            <person name="Churcher C."/>
            <person name="Mungall K.L."/>
            <person name="Baker S."/>
            <person name="Basham D."/>
            <person name="Bentley S.D."/>
            <person name="Brooks K."/>
            <person name="Cerdeno-Tarraga A.M."/>
            <person name="Chillingworth T."/>
            <person name="Cronin A."/>
            <person name="Davies R.M."/>
            <person name="Davis P."/>
            <person name="Dougan G."/>
            <person name="Feltwell T."/>
            <person name="Hamlin N."/>
            <person name="Holroyd S."/>
            <person name="Jagels K."/>
            <person name="Leather S."/>
            <person name="Karlyshev A.V."/>
            <person name="Moule S."/>
            <person name="Oyston P.C.F."/>
            <person name="Quail M."/>
            <person name="Rutherford K."/>
            <person name="Simmonds M."/>
            <person name="Skelton J."/>
            <person name="Stevens K."/>
            <person name="Whitehead S."/>
            <person name="Barrell B.G."/>
        </authorList>
    </citation>
    <scope>NUCLEOTIDE SEQUENCE [LARGE SCALE GENOMIC DNA]</scope>
    <source>
        <strain evidence="2">CO-92 / Biovar Orientalis</strain>
    </source>
</reference>
<keyword evidence="2" id="KW-1185">Reference proteome</keyword>
<sequence>MGIVVPPVFSTTANESLRPVLSRLPPSCNSNDFGYKLIEIGIDKSVAQISANQAV</sequence>
<dbReference type="AlphaFoldDB" id="Q0WGV6"/>
<dbReference type="EMBL" id="AL590842">
    <property type="protein sequence ID" value="CAL20112.1"/>
    <property type="molecule type" value="Genomic_DNA"/>
</dbReference>
<gene>
    <name evidence="1" type="ordered locus">YPO1464</name>
</gene>
<dbReference type="PaxDb" id="214092-YPO1464"/>
<accession>Q0WGV6</accession>
<dbReference type="KEGG" id="ype:YPO1464"/>
<name>Q0WGV6_YERPE</name>
<dbReference type="HOGENOM" id="CLU_196164_0_0_6"/>
<organism evidence="1 2">
    <name type="scientific">Yersinia pestis</name>
    <dbReference type="NCBI Taxonomy" id="632"/>
    <lineage>
        <taxon>Bacteria</taxon>
        <taxon>Pseudomonadati</taxon>
        <taxon>Pseudomonadota</taxon>
        <taxon>Gammaproteobacteria</taxon>
        <taxon>Enterobacterales</taxon>
        <taxon>Yersiniaceae</taxon>
        <taxon>Yersinia</taxon>
    </lineage>
</organism>
<evidence type="ECO:0000313" key="1">
    <source>
        <dbReference type="EMBL" id="CAL20112.1"/>
    </source>
</evidence>
<proteinExistence type="predicted"/>
<dbReference type="PIR" id="AF0178">
    <property type="entry name" value="AF0178"/>
</dbReference>